<dbReference type="GO" id="GO:0016787">
    <property type="term" value="F:hydrolase activity"/>
    <property type="evidence" value="ECO:0007669"/>
    <property type="project" value="UniProtKB-KW"/>
</dbReference>
<dbReference type="Pfam" id="PF08282">
    <property type="entry name" value="Hydrolase_3"/>
    <property type="match status" value="1"/>
</dbReference>
<dbReference type="InterPro" id="IPR036412">
    <property type="entry name" value="HAD-like_sf"/>
</dbReference>
<dbReference type="RefSeq" id="WP_377489294.1">
    <property type="nucleotide sequence ID" value="NZ_JBHMDO010000003.1"/>
</dbReference>
<dbReference type="NCBIfam" id="TIGR00099">
    <property type="entry name" value="Cof-subfamily"/>
    <property type="match status" value="1"/>
</dbReference>
<gene>
    <name evidence="1" type="ORF">ACFFSY_02360</name>
</gene>
<name>A0ABV5KHS3_9BACL</name>
<accession>A0ABV5KHS3</accession>
<dbReference type="InterPro" id="IPR023214">
    <property type="entry name" value="HAD_sf"/>
</dbReference>
<dbReference type="PROSITE" id="PS01229">
    <property type="entry name" value="COF_2"/>
    <property type="match status" value="1"/>
</dbReference>
<dbReference type="Gene3D" id="3.40.50.1000">
    <property type="entry name" value="HAD superfamily/HAD-like"/>
    <property type="match status" value="1"/>
</dbReference>
<reference evidence="1 2" key="1">
    <citation type="submission" date="2024-09" db="EMBL/GenBank/DDBJ databases">
        <authorList>
            <person name="Sun Q."/>
            <person name="Mori K."/>
        </authorList>
    </citation>
    <scope>NUCLEOTIDE SEQUENCE [LARGE SCALE GENOMIC DNA]</scope>
    <source>
        <strain evidence="1 2">TISTR 2452</strain>
    </source>
</reference>
<dbReference type="PANTHER" id="PTHR10000:SF25">
    <property type="entry name" value="PHOSPHATASE YKRA-RELATED"/>
    <property type="match status" value="1"/>
</dbReference>
<dbReference type="Gene3D" id="3.30.1240.10">
    <property type="match status" value="1"/>
</dbReference>
<dbReference type="SUPFAM" id="SSF56784">
    <property type="entry name" value="HAD-like"/>
    <property type="match status" value="1"/>
</dbReference>
<proteinExistence type="predicted"/>
<keyword evidence="2" id="KW-1185">Reference proteome</keyword>
<dbReference type="SFLD" id="SFLDS00003">
    <property type="entry name" value="Haloacid_Dehalogenase"/>
    <property type="match status" value="1"/>
</dbReference>
<dbReference type="NCBIfam" id="TIGR01484">
    <property type="entry name" value="HAD-SF-IIB"/>
    <property type="match status" value="1"/>
</dbReference>
<comment type="caution">
    <text evidence="1">The sequence shown here is derived from an EMBL/GenBank/DDBJ whole genome shotgun (WGS) entry which is preliminary data.</text>
</comment>
<dbReference type="PANTHER" id="PTHR10000">
    <property type="entry name" value="PHOSPHOSERINE PHOSPHATASE"/>
    <property type="match status" value="1"/>
</dbReference>
<dbReference type="EMBL" id="JBHMDO010000003">
    <property type="protein sequence ID" value="MFB9324782.1"/>
    <property type="molecule type" value="Genomic_DNA"/>
</dbReference>
<keyword evidence="1" id="KW-0378">Hydrolase</keyword>
<dbReference type="SFLD" id="SFLDG01140">
    <property type="entry name" value="C2.B:_Phosphomannomutase_and_P"/>
    <property type="match status" value="1"/>
</dbReference>
<dbReference type="InterPro" id="IPR006379">
    <property type="entry name" value="HAD-SF_hydro_IIB"/>
</dbReference>
<evidence type="ECO:0000313" key="2">
    <source>
        <dbReference type="Proteomes" id="UP001589747"/>
    </source>
</evidence>
<protein>
    <submittedName>
        <fullName evidence="1">Cof-type HAD-IIB family hydrolase</fullName>
    </submittedName>
</protein>
<organism evidence="1 2">
    <name type="scientific">Paenibacillus aurantiacus</name>
    <dbReference type="NCBI Taxonomy" id="1936118"/>
    <lineage>
        <taxon>Bacteria</taxon>
        <taxon>Bacillati</taxon>
        <taxon>Bacillota</taxon>
        <taxon>Bacilli</taxon>
        <taxon>Bacillales</taxon>
        <taxon>Paenibacillaceae</taxon>
        <taxon>Paenibacillus</taxon>
    </lineage>
</organism>
<sequence length="266" mass="28967">MQSLPKLVLFDIDGTLLDRSHQIPASTKEAVALLQAAGVHTAIATGRSPSDFTWVCDELGIRSYVSINGQYVVHEGEVIYENRIPVELLRELSAFADASGHMTAYCGSGEVCVSRHAEPHLAVSFSSVNLPHPKVDPDYYRHSPVYQGNIFMTAEEEALYITRFPSLRFIRWHEQAVDYLPVGSSKAAGIAYLLQAFGVTAEECAAFGDGLNDLEMLSFVGIGIAMGNGCPEAKEAANYVTASSSDHGIWSALRWLGLPQPAYTVR</sequence>
<dbReference type="Proteomes" id="UP001589747">
    <property type="component" value="Unassembled WGS sequence"/>
</dbReference>
<evidence type="ECO:0000313" key="1">
    <source>
        <dbReference type="EMBL" id="MFB9324782.1"/>
    </source>
</evidence>
<dbReference type="CDD" id="cd07517">
    <property type="entry name" value="HAD_HPP"/>
    <property type="match status" value="1"/>
</dbReference>
<dbReference type="InterPro" id="IPR000150">
    <property type="entry name" value="Cof"/>
</dbReference>